<dbReference type="RefSeq" id="WP_285746149.1">
    <property type="nucleotide sequence ID" value="NZ_CP127162.1"/>
</dbReference>
<dbReference type="Proteomes" id="UP001236415">
    <property type="component" value="Chromosome"/>
</dbReference>
<protein>
    <submittedName>
        <fullName evidence="4">DUF1648 domain-containing protein</fullName>
    </submittedName>
</protein>
<dbReference type="InterPro" id="IPR012867">
    <property type="entry name" value="DUF1648"/>
</dbReference>
<keyword evidence="1" id="KW-1133">Transmembrane helix</keyword>
<evidence type="ECO:0000259" key="3">
    <source>
        <dbReference type="Pfam" id="PF19124"/>
    </source>
</evidence>
<feature type="transmembrane region" description="Helical" evidence="1">
    <location>
        <begin position="342"/>
        <end position="361"/>
    </location>
</feature>
<reference evidence="4 5" key="1">
    <citation type="submission" date="2023-06" db="EMBL/GenBank/DDBJ databases">
        <title>Paenibacillus polygonum sp. nov., an endophytic bacterium, isolated from Polygonum lapathifolium L. in Nanji Wetland National Nature Reserve, South of Poyang Lake, Jiangxi Province, China.</title>
        <authorList>
            <person name="Yu Z."/>
        </authorList>
    </citation>
    <scope>NUCLEOTIDE SEQUENCE [LARGE SCALE GENOMIC DNA]</scope>
    <source>
        <strain evidence="4 5">C31</strain>
    </source>
</reference>
<feature type="domain" description="DUF5808" evidence="3">
    <location>
        <begin position="324"/>
        <end position="348"/>
    </location>
</feature>
<feature type="domain" description="DUF1648" evidence="2">
    <location>
        <begin position="148"/>
        <end position="195"/>
    </location>
</feature>
<dbReference type="Pfam" id="PF19124">
    <property type="entry name" value="DUF5808"/>
    <property type="match status" value="1"/>
</dbReference>
<feature type="transmembrane region" description="Helical" evidence="1">
    <location>
        <begin position="235"/>
        <end position="254"/>
    </location>
</feature>
<dbReference type="Pfam" id="PF07853">
    <property type="entry name" value="DUF1648"/>
    <property type="match status" value="1"/>
</dbReference>
<feature type="transmembrane region" description="Helical" evidence="1">
    <location>
        <begin position="142"/>
        <end position="161"/>
    </location>
</feature>
<dbReference type="InterPro" id="IPR043831">
    <property type="entry name" value="DUF5808"/>
</dbReference>
<feature type="transmembrane region" description="Helical" evidence="1">
    <location>
        <begin position="54"/>
        <end position="75"/>
    </location>
</feature>
<feature type="transmembrane region" description="Helical" evidence="1">
    <location>
        <begin position="87"/>
        <end position="105"/>
    </location>
</feature>
<feature type="transmembrane region" description="Helical" evidence="1">
    <location>
        <begin position="6"/>
        <end position="26"/>
    </location>
</feature>
<name>A0ABY8X5M1_9BACL</name>
<feature type="transmembrane region" description="Helical" evidence="1">
    <location>
        <begin position="185"/>
        <end position="205"/>
    </location>
</feature>
<evidence type="ECO:0000313" key="4">
    <source>
        <dbReference type="EMBL" id="WIV19786.1"/>
    </source>
</evidence>
<evidence type="ECO:0000313" key="5">
    <source>
        <dbReference type="Proteomes" id="UP001236415"/>
    </source>
</evidence>
<proteinExistence type="predicted"/>
<evidence type="ECO:0000256" key="1">
    <source>
        <dbReference type="SAM" id="Phobius"/>
    </source>
</evidence>
<keyword evidence="1" id="KW-0812">Transmembrane</keyword>
<feature type="transmembrane region" description="Helical" evidence="1">
    <location>
        <begin position="266"/>
        <end position="289"/>
    </location>
</feature>
<evidence type="ECO:0000259" key="2">
    <source>
        <dbReference type="Pfam" id="PF07853"/>
    </source>
</evidence>
<accession>A0ABY8X5M1</accession>
<gene>
    <name evidence="4" type="ORF">QPK24_03335</name>
</gene>
<keyword evidence="5" id="KW-1185">Reference proteome</keyword>
<organism evidence="4 5">
    <name type="scientific">Paenibacillus polygoni</name>
    <dbReference type="NCBI Taxonomy" id="3050112"/>
    <lineage>
        <taxon>Bacteria</taxon>
        <taxon>Bacillati</taxon>
        <taxon>Bacillota</taxon>
        <taxon>Bacilli</taxon>
        <taxon>Bacillales</taxon>
        <taxon>Paenibacillaceae</taxon>
        <taxon>Paenibacillus</taxon>
    </lineage>
</organism>
<dbReference type="EMBL" id="CP127162">
    <property type="protein sequence ID" value="WIV19786.1"/>
    <property type="molecule type" value="Genomic_DNA"/>
</dbReference>
<dbReference type="PANTHER" id="PTHR37810:SF9">
    <property type="entry name" value="MEMBRANE PROTEIN"/>
    <property type="match status" value="1"/>
</dbReference>
<sequence length="367" mass="41793">MTIMPVLIMICVFIPAIVLMVSMPYLTRETISFGVTVSAVQFHSEPLRQTRRSYVRISAILHTILLIVCMISLIYSDEQSKQQSWVITTYSLTMVVISLVINISYHFKMKSLLPALPIAPESSILAVDTGFRKRNIGLSSKWFLIPVLIIVVSMVTVQRNYDLIPDQIPIHYNSSWKVDRYADKSYSSVFMPTLMQVFITLLFLFENWSIRRVKQQVQPKDPSPSIRQDVTFRRAWSCFMLTASILIVILLSAVQLNMISLLNINFAISIILISIAFISLSFFALSFWAGQGGSRLEQSADRSNVRPVHDDDKWLLGMIYFNRKDSNLLAQKRFGVGWGLNFGHPVSWLTLIGIIVLLVMVRTRFGG</sequence>
<dbReference type="PANTHER" id="PTHR37810">
    <property type="entry name" value="IMMUNITY PROTEIN SDPI"/>
    <property type="match status" value="1"/>
</dbReference>
<keyword evidence="1" id="KW-0472">Membrane</keyword>